<name>L0A7Y8_DEIPD</name>
<keyword evidence="2 4" id="KW-0442">Lipid degradation</keyword>
<sequence length="280" mass="30252">MTGLVLSGGGARCFAQLGALRALEERGIHPSAIAACSSAAIIGALIAAGYDARTLYRLARRTDFGDMTAVQFGSGLLSSDQIGTWLARRVPEQFEQLRIPLALVAVDIQEGTLHTYRSGALIPAALASNAFPGVFEPVKHDNRTLMDGGILNVVPLDVIRELSSDPVIVVDVASTPARKVNLDRKTGLLAMITRTAHKEMPLPIELMYKAYVITRGAIVEDLYRQFPPDLTIRPPLDQHGIHDADFGSLDEAVDLGYNEANSVLDAHSEQLGKFRSPSLR</sequence>
<gene>
    <name evidence="6" type="ordered locus">Deipe_4185</name>
</gene>
<dbReference type="KEGG" id="dpd:Deipe_4185"/>
<dbReference type="Proteomes" id="UP000010467">
    <property type="component" value="Plasmid pDEIPE01"/>
</dbReference>
<dbReference type="GO" id="GO:0016042">
    <property type="term" value="P:lipid catabolic process"/>
    <property type="evidence" value="ECO:0007669"/>
    <property type="project" value="UniProtKB-UniRule"/>
</dbReference>
<dbReference type="PROSITE" id="PS51635">
    <property type="entry name" value="PNPLA"/>
    <property type="match status" value="1"/>
</dbReference>
<reference evidence="7" key="1">
    <citation type="submission" date="2012-03" db="EMBL/GenBank/DDBJ databases">
        <title>Complete sequence of plasmid 1 of Deinococcus peraridilitoris DSM 19664.</title>
        <authorList>
            <person name="Lucas S."/>
            <person name="Copeland A."/>
            <person name="Lapidus A."/>
            <person name="Glavina del Rio T."/>
            <person name="Dalin E."/>
            <person name="Tice H."/>
            <person name="Bruce D."/>
            <person name="Goodwin L."/>
            <person name="Pitluck S."/>
            <person name="Peters L."/>
            <person name="Mikhailova N."/>
            <person name="Lu M."/>
            <person name="Kyrpides N."/>
            <person name="Mavromatis K."/>
            <person name="Ivanova N."/>
            <person name="Brettin T."/>
            <person name="Detter J.C."/>
            <person name="Han C."/>
            <person name="Larimer F."/>
            <person name="Land M."/>
            <person name="Hauser L."/>
            <person name="Markowitz V."/>
            <person name="Cheng J.-F."/>
            <person name="Hugenholtz P."/>
            <person name="Woyke T."/>
            <person name="Wu D."/>
            <person name="Pukall R."/>
            <person name="Steenblock K."/>
            <person name="Brambilla E."/>
            <person name="Klenk H.-P."/>
            <person name="Eisen J.A."/>
        </authorList>
    </citation>
    <scope>NUCLEOTIDE SEQUENCE [LARGE SCALE GENOMIC DNA]</scope>
    <source>
        <strain evidence="7">DSM 19664 / LMG 22246 / CIP 109416 / KR-200</strain>
        <plasmid evidence="7">Plasmid pDEIPE01</plasmid>
    </source>
</reference>
<dbReference type="OrthoDB" id="9770965at2"/>
<organism evidence="6 7">
    <name type="scientific">Deinococcus peraridilitoris (strain DSM 19664 / LMG 22246 / CIP 109416 / KR-200)</name>
    <dbReference type="NCBI Taxonomy" id="937777"/>
    <lineage>
        <taxon>Bacteria</taxon>
        <taxon>Thermotogati</taxon>
        <taxon>Deinococcota</taxon>
        <taxon>Deinococci</taxon>
        <taxon>Deinococcales</taxon>
        <taxon>Deinococcaceae</taxon>
        <taxon>Deinococcus</taxon>
    </lineage>
</organism>
<keyword evidence="6" id="KW-0614">Plasmid</keyword>
<dbReference type="HOGENOM" id="CLU_047251_2_0_0"/>
<dbReference type="GO" id="GO:0016787">
    <property type="term" value="F:hydrolase activity"/>
    <property type="evidence" value="ECO:0007669"/>
    <property type="project" value="UniProtKB-UniRule"/>
</dbReference>
<protein>
    <submittedName>
        <fullName evidence="6">Putative esterase of the alpha-beta hydrolase superfamily</fullName>
    </submittedName>
</protein>
<dbReference type="InterPro" id="IPR002641">
    <property type="entry name" value="PNPLA_dom"/>
</dbReference>
<evidence type="ECO:0000256" key="2">
    <source>
        <dbReference type="ARBA" id="ARBA00022963"/>
    </source>
</evidence>
<dbReference type="PATRIC" id="fig|937777.3.peg.4214"/>
<dbReference type="PANTHER" id="PTHR14226">
    <property type="entry name" value="NEUROPATHY TARGET ESTERASE/SWISS CHEESE D.MELANOGASTER"/>
    <property type="match status" value="1"/>
</dbReference>
<evidence type="ECO:0000256" key="4">
    <source>
        <dbReference type="PROSITE-ProRule" id="PRU01161"/>
    </source>
</evidence>
<dbReference type="Gene3D" id="3.40.1090.10">
    <property type="entry name" value="Cytosolic phospholipase A2 catalytic domain"/>
    <property type="match status" value="2"/>
</dbReference>
<comment type="caution">
    <text evidence="4">Lacks conserved residue(s) required for the propagation of feature annotation.</text>
</comment>
<dbReference type="InterPro" id="IPR050301">
    <property type="entry name" value="NTE"/>
</dbReference>
<feature type="active site" description="Nucleophile" evidence="4">
    <location>
        <position position="37"/>
    </location>
</feature>
<dbReference type="AlphaFoldDB" id="L0A7Y8"/>
<keyword evidence="1 4" id="KW-0378">Hydrolase</keyword>
<dbReference type="EMBL" id="CP003383">
    <property type="protein sequence ID" value="AFZ69549.1"/>
    <property type="molecule type" value="Genomic_DNA"/>
</dbReference>
<dbReference type="Pfam" id="PF01734">
    <property type="entry name" value="Patatin"/>
    <property type="match status" value="1"/>
</dbReference>
<feature type="active site" description="Proton acceptor" evidence="4">
    <location>
        <position position="147"/>
    </location>
</feature>
<evidence type="ECO:0000313" key="6">
    <source>
        <dbReference type="EMBL" id="AFZ69549.1"/>
    </source>
</evidence>
<dbReference type="PANTHER" id="PTHR14226:SF29">
    <property type="entry name" value="NEUROPATHY TARGET ESTERASE SWS"/>
    <property type="match status" value="1"/>
</dbReference>
<evidence type="ECO:0000259" key="5">
    <source>
        <dbReference type="PROSITE" id="PS51635"/>
    </source>
</evidence>
<feature type="short sequence motif" description="DGA/G" evidence="4">
    <location>
        <begin position="147"/>
        <end position="149"/>
    </location>
</feature>
<evidence type="ECO:0000256" key="1">
    <source>
        <dbReference type="ARBA" id="ARBA00022801"/>
    </source>
</evidence>
<evidence type="ECO:0000256" key="3">
    <source>
        <dbReference type="ARBA" id="ARBA00023098"/>
    </source>
</evidence>
<feature type="domain" description="PNPLA" evidence="5">
    <location>
        <begin position="4"/>
        <end position="160"/>
    </location>
</feature>
<proteinExistence type="predicted"/>
<keyword evidence="3 4" id="KW-0443">Lipid metabolism</keyword>
<accession>L0A7Y8</accession>
<keyword evidence="7" id="KW-1185">Reference proteome</keyword>
<geneLocation type="plasmid" evidence="6 7">
    <name>pDEIPE01</name>
</geneLocation>
<evidence type="ECO:0000313" key="7">
    <source>
        <dbReference type="Proteomes" id="UP000010467"/>
    </source>
</evidence>
<dbReference type="InterPro" id="IPR016035">
    <property type="entry name" value="Acyl_Trfase/lysoPLipase"/>
</dbReference>
<dbReference type="SUPFAM" id="SSF52151">
    <property type="entry name" value="FabD/lysophospholipase-like"/>
    <property type="match status" value="1"/>
</dbReference>
<dbReference type="RefSeq" id="WP_015231450.1">
    <property type="nucleotide sequence ID" value="NC_019789.1"/>
</dbReference>